<proteinExistence type="inferred from homology"/>
<dbReference type="EMBL" id="MCFE01000031">
    <property type="protein sequence ID" value="ORY04823.1"/>
    <property type="molecule type" value="Genomic_DNA"/>
</dbReference>
<comment type="similarity">
    <text evidence="1">Belongs to the WrbA family.</text>
</comment>
<dbReference type="OrthoDB" id="504689at2759"/>
<dbReference type="FunFam" id="3.40.50.360:FF:000001">
    <property type="entry name" value="NAD(P)H dehydrogenase (Quinone) FQR1-like"/>
    <property type="match status" value="1"/>
</dbReference>
<feature type="domain" description="Flavodoxin-like" evidence="2">
    <location>
        <begin position="9"/>
        <end position="196"/>
    </location>
</feature>
<dbReference type="SUPFAM" id="SSF52218">
    <property type="entry name" value="Flavoproteins"/>
    <property type="match status" value="1"/>
</dbReference>
<dbReference type="Gene3D" id="3.40.50.360">
    <property type="match status" value="1"/>
</dbReference>
<evidence type="ECO:0000313" key="3">
    <source>
        <dbReference type="EMBL" id="ORY04823.1"/>
    </source>
</evidence>
<dbReference type="InParanoid" id="A0A1Y1Z3I4"/>
<dbReference type="NCBIfam" id="TIGR01755">
    <property type="entry name" value="flav_wrbA"/>
    <property type="match status" value="1"/>
</dbReference>
<dbReference type="PANTHER" id="PTHR30546:SF23">
    <property type="entry name" value="FLAVOPROTEIN-LIKE PROTEIN YCP4-RELATED"/>
    <property type="match status" value="1"/>
</dbReference>
<evidence type="ECO:0000256" key="1">
    <source>
        <dbReference type="ARBA" id="ARBA00006961"/>
    </source>
</evidence>
<dbReference type="PROSITE" id="PS50902">
    <property type="entry name" value="FLAVODOXIN_LIKE"/>
    <property type="match status" value="1"/>
</dbReference>
<reference evidence="3 4" key="1">
    <citation type="submission" date="2016-07" db="EMBL/GenBank/DDBJ databases">
        <title>Pervasive Adenine N6-methylation of Active Genes in Fungi.</title>
        <authorList>
            <consortium name="DOE Joint Genome Institute"/>
            <person name="Mondo S.J."/>
            <person name="Dannebaum R.O."/>
            <person name="Kuo R.C."/>
            <person name="Labutti K."/>
            <person name="Haridas S."/>
            <person name="Kuo A."/>
            <person name="Salamov A."/>
            <person name="Ahrendt S.R."/>
            <person name="Lipzen A."/>
            <person name="Sullivan W."/>
            <person name="Andreopoulos W.B."/>
            <person name="Clum A."/>
            <person name="Lindquist E."/>
            <person name="Daum C."/>
            <person name="Ramamoorthy G.K."/>
            <person name="Gryganskyi A."/>
            <person name="Culley D."/>
            <person name="Magnuson J.K."/>
            <person name="James T.Y."/>
            <person name="O'Malley M.A."/>
            <person name="Stajich J.E."/>
            <person name="Spatafora J.W."/>
            <person name="Visel A."/>
            <person name="Grigoriev I.V."/>
        </authorList>
    </citation>
    <scope>NUCLEOTIDE SEQUENCE [LARGE SCALE GENOMIC DNA]</scope>
    <source>
        <strain evidence="3 4">CBS 931.73</strain>
    </source>
</reference>
<dbReference type="InterPro" id="IPR005025">
    <property type="entry name" value="FMN_Rdtase-like_dom"/>
</dbReference>
<keyword evidence="4" id="KW-1185">Reference proteome</keyword>
<name>A0A1Y1Z3I4_9FUNG</name>
<dbReference type="InterPro" id="IPR029039">
    <property type="entry name" value="Flavoprotein-like_sf"/>
</dbReference>
<dbReference type="PANTHER" id="PTHR30546">
    <property type="entry name" value="FLAVODOXIN-RELATED PROTEIN WRBA-RELATED"/>
    <property type="match status" value="1"/>
</dbReference>
<organism evidence="3 4">
    <name type="scientific">Basidiobolus meristosporus CBS 931.73</name>
    <dbReference type="NCBI Taxonomy" id="1314790"/>
    <lineage>
        <taxon>Eukaryota</taxon>
        <taxon>Fungi</taxon>
        <taxon>Fungi incertae sedis</taxon>
        <taxon>Zoopagomycota</taxon>
        <taxon>Entomophthoromycotina</taxon>
        <taxon>Basidiobolomycetes</taxon>
        <taxon>Basidiobolales</taxon>
        <taxon>Basidiobolaceae</taxon>
        <taxon>Basidiobolus</taxon>
    </lineage>
</organism>
<dbReference type="Pfam" id="PF03358">
    <property type="entry name" value="FMN_red"/>
    <property type="match status" value="1"/>
</dbReference>
<gene>
    <name evidence="3" type="ORF">K493DRAFT_322840</name>
</gene>
<dbReference type="NCBIfam" id="NF002999">
    <property type="entry name" value="PRK03767.1"/>
    <property type="match status" value="1"/>
</dbReference>
<dbReference type="FunCoup" id="A0A1Y1Z3I4">
    <property type="interactions" value="204"/>
</dbReference>
<evidence type="ECO:0000313" key="4">
    <source>
        <dbReference type="Proteomes" id="UP000193498"/>
    </source>
</evidence>
<dbReference type="AlphaFoldDB" id="A0A1Y1Z3I4"/>
<dbReference type="GO" id="GO:0010181">
    <property type="term" value="F:FMN binding"/>
    <property type="evidence" value="ECO:0007669"/>
    <property type="project" value="InterPro"/>
</dbReference>
<sequence>MSRSIRSQIFIIIHTVYHHIYKLALAIKEGVEKVDNVEVSIFQVPETLSQEILDKMHAPPKPDIPVITPELMEEADGLIFGIPTRYGAMPGQWRAFWDATGAFWARGAYAKKMATFFFSTASQHGGQETTALTSLTTLTHHGIIYVPLGFTSPHLSDNSEVIGGSAYGAGTIANGDGSRMPSAKELEVAVHQGEYFTSIVAQYVRGRE</sequence>
<dbReference type="STRING" id="1314790.A0A1Y1Z3I4"/>
<protein>
    <submittedName>
        <fullName evidence="3">NAD(P)H:quinone oxidoreductase, type IV</fullName>
    </submittedName>
</protein>
<dbReference type="GO" id="GO:0016020">
    <property type="term" value="C:membrane"/>
    <property type="evidence" value="ECO:0007669"/>
    <property type="project" value="TreeGrafter"/>
</dbReference>
<dbReference type="InterPro" id="IPR010089">
    <property type="entry name" value="Flavoprotein_WrbA-like"/>
</dbReference>
<evidence type="ECO:0000259" key="2">
    <source>
        <dbReference type="PROSITE" id="PS50902"/>
    </source>
</evidence>
<accession>A0A1Y1Z3I4</accession>
<dbReference type="Proteomes" id="UP000193498">
    <property type="component" value="Unassembled WGS sequence"/>
</dbReference>
<comment type="caution">
    <text evidence="3">The sequence shown here is derived from an EMBL/GenBank/DDBJ whole genome shotgun (WGS) entry which is preliminary data.</text>
</comment>
<dbReference type="InterPro" id="IPR008254">
    <property type="entry name" value="Flavodoxin/NO_synth"/>
</dbReference>
<dbReference type="GO" id="GO:0003955">
    <property type="term" value="F:NAD(P)H dehydrogenase (quinone) activity"/>
    <property type="evidence" value="ECO:0007669"/>
    <property type="project" value="InterPro"/>
</dbReference>